<name>A0A918RDA7_9FLAO</name>
<sequence length="217" mass="25355">MKNLLLTLFFIFSISFSFSQECGKSELSTDLIQRKANDSVYKKSIEQRIDFFAILNKEILPKYSDLKTQVLNSIENSDLKEILELKTTYDNNRIEYLTEMKETQARVFSDVTAYGKIYTIILFETLDVFPDSYAMIFNSTVINSRIKGRDKILMNRIYEKYSTILSEFNTCFQQMKSEINNSKSELEIIDINQNTGNKTEEETKKADLIDLLIWSLK</sequence>
<comment type="caution">
    <text evidence="2">The sequence shown here is derived from an EMBL/GenBank/DDBJ whole genome shotgun (WGS) entry which is preliminary data.</text>
</comment>
<keyword evidence="3" id="KW-1185">Reference proteome</keyword>
<proteinExistence type="predicted"/>
<organism evidence="2 3">
    <name type="scientific">Algibacter mikhailovii</name>
    <dbReference type="NCBI Taxonomy" id="425498"/>
    <lineage>
        <taxon>Bacteria</taxon>
        <taxon>Pseudomonadati</taxon>
        <taxon>Bacteroidota</taxon>
        <taxon>Flavobacteriia</taxon>
        <taxon>Flavobacteriales</taxon>
        <taxon>Flavobacteriaceae</taxon>
        <taxon>Algibacter</taxon>
    </lineage>
</organism>
<reference evidence="2" key="1">
    <citation type="journal article" date="2014" name="Int. J. Syst. Evol. Microbiol.">
        <title>Complete genome sequence of Corynebacterium casei LMG S-19264T (=DSM 44701T), isolated from a smear-ripened cheese.</title>
        <authorList>
            <consortium name="US DOE Joint Genome Institute (JGI-PGF)"/>
            <person name="Walter F."/>
            <person name="Albersmeier A."/>
            <person name="Kalinowski J."/>
            <person name="Ruckert C."/>
        </authorList>
    </citation>
    <scope>NUCLEOTIDE SEQUENCE</scope>
    <source>
        <strain evidence="2">KCTC 12710</strain>
    </source>
</reference>
<dbReference type="RefSeq" id="WP_189362846.1">
    <property type="nucleotide sequence ID" value="NZ_BMWZ01000017.1"/>
</dbReference>
<evidence type="ECO:0000313" key="3">
    <source>
        <dbReference type="Proteomes" id="UP000636004"/>
    </source>
</evidence>
<dbReference type="AlphaFoldDB" id="A0A918RDA7"/>
<evidence type="ECO:0000313" key="2">
    <source>
        <dbReference type="EMBL" id="GGZ94564.1"/>
    </source>
</evidence>
<protein>
    <submittedName>
        <fullName evidence="2">Uncharacterized protein</fullName>
    </submittedName>
</protein>
<dbReference type="EMBL" id="BMWZ01000017">
    <property type="protein sequence ID" value="GGZ94564.1"/>
    <property type="molecule type" value="Genomic_DNA"/>
</dbReference>
<reference evidence="2" key="2">
    <citation type="submission" date="2020-09" db="EMBL/GenBank/DDBJ databases">
        <authorList>
            <person name="Sun Q."/>
            <person name="Kim S."/>
        </authorList>
    </citation>
    <scope>NUCLEOTIDE SEQUENCE</scope>
    <source>
        <strain evidence="2">KCTC 12710</strain>
    </source>
</reference>
<keyword evidence="1" id="KW-0732">Signal</keyword>
<feature type="chain" id="PRO_5037300963" evidence="1">
    <location>
        <begin position="20"/>
        <end position="217"/>
    </location>
</feature>
<gene>
    <name evidence="2" type="ORF">GCM10007028_36080</name>
</gene>
<evidence type="ECO:0000256" key="1">
    <source>
        <dbReference type="SAM" id="SignalP"/>
    </source>
</evidence>
<accession>A0A918RDA7</accession>
<feature type="signal peptide" evidence="1">
    <location>
        <begin position="1"/>
        <end position="19"/>
    </location>
</feature>
<dbReference type="Proteomes" id="UP000636004">
    <property type="component" value="Unassembled WGS sequence"/>
</dbReference>